<dbReference type="InterPro" id="IPR006145">
    <property type="entry name" value="PsdUridine_synth_RsuA/RluA"/>
</dbReference>
<dbReference type="CDD" id="cd02869">
    <property type="entry name" value="PseudoU_synth_RluA_like"/>
    <property type="match status" value="1"/>
</dbReference>
<organism evidence="5 6">
    <name type="scientific">Gluconacetobacter aggeris</name>
    <dbReference type="NCBI Taxonomy" id="1286186"/>
    <lineage>
        <taxon>Bacteria</taxon>
        <taxon>Pseudomonadati</taxon>
        <taxon>Pseudomonadota</taxon>
        <taxon>Alphaproteobacteria</taxon>
        <taxon>Acetobacterales</taxon>
        <taxon>Acetobacteraceae</taxon>
        <taxon>Gluconacetobacter</taxon>
    </lineage>
</organism>
<accession>A0A7W4IQM8</accession>
<evidence type="ECO:0000313" key="5">
    <source>
        <dbReference type="EMBL" id="MBB2167164.1"/>
    </source>
</evidence>
<dbReference type="PANTHER" id="PTHR21600">
    <property type="entry name" value="MITOCHONDRIAL RNA PSEUDOURIDINE SYNTHASE"/>
    <property type="match status" value="1"/>
</dbReference>
<reference evidence="5 6" key="1">
    <citation type="submission" date="2020-04" db="EMBL/GenBank/DDBJ databases">
        <title>Description of novel Gluconacetobacter.</title>
        <authorList>
            <person name="Sombolestani A."/>
        </authorList>
    </citation>
    <scope>NUCLEOTIDE SEQUENCE [LARGE SCALE GENOMIC DNA]</scope>
    <source>
        <strain evidence="5 6">LMG 27801</strain>
    </source>
</reference>
<dbReference type="PROSITE" id="PS01129">
    <property type="entry name" value="PSI_RLU"/>
    <property type="match status" value="1"/>
</dbReference>
<feature type="region of interest" description="Disordered" evidence="3">
    <location>
        <begin position="1"/>
        <end position="21"/>
    </location>
</feature>
<name>A0A7W4IQM8_9PROT</name>
<dbReference type="Pfam" id="PF00849">
    <property type="entry name" value="PseudoU_synth_2"/>
    <property type="match status" value="1"/>
</dbReference>
<keyword evidence="2" id="KW-0413">Isomerase</keyword>
<proteinExistence type="inferred from homology"/>
<protein>
    <submittedName>
        <fullName evidence="5">RNA pseudouridine synthase</fullName>
    </submittedName>
</protein>
<dbReference type="GO" id="GO:0003723">
    <property type="term" value="F:RNA binding"/>
    <property type="evidence" value="ECO:0007669"/>
    <property type="project" value="InterPro"/>
</dbReference>
<dbReference type="InterPro" id="IPR006224">
    <property type="entry name" value="PsdUridine_synth_RluA-like_CS"/>
</dbReference>
<dbReference type="SUPFAM" id="SSF55120">
    <property type="entry name" value="Pseudouridine synthase"/>
    <property type="match status" value="1"/>
</dbReference>
<evidence type="ECO:0000259" key="4">
    <source>
        <dbReference type="Pfam" id="PF00849"/>
    </source>
</evidence>
<gene>
    <name evidence="5" type="ORF">HLH36_02125</name>
</gene>
<evidence type="ECO:0000313" key="6">
    <source>
        <dbReference type="Proteomes" id="UP000559860"/>
    </source>
</evidence>
<dbReference type="AlphaFoldDB" id="A0A7W4IQM8"/>
<dbReference type="EMBL" id="JABEQD010000001">
    <property type="protein sequence ID" value="MBB2167164.1"/>
    <property type="molecule type" value="Genomic_DNA"/>
</dbReference>
<evidence type="ECO:0000256" key="3">
    <source>
        <dbReference type="SAM" id="MobiDB-lite"/>
    </source>
</evidence>
<sequence length="255" mass="27438">MTRRTRRPPPPPAARPALPAPGSGVDPFPVLFRDARFLVIDKPPGLPVHAGPAGGPSVEDAFPLLSRRADGPWLAHRLDRDTSGCLLIALRKQPLLAAQAAFANGHARKTYWAMVRGRPAADGGTVAMTMAKQSDTRGWRMVQAATGQDSRTEWRLLASDGHVSWLELRLLTGRTHQARLHCASLGCPVLGDAVYGDATGPEAHRLHLMSRALSLPLEPPVSAVAPPPDHIRAILARQGWQDQDCSSSARMQSAP</sequence>
<comment type="caution">
    <text evidence="5">The sequence shown here is derived from an EMBL/GenBank/DDBJ whole genome shotgun (WGS) entry which is preliminary data.</text>
</comment>
<feature type="domain" description="Pseudouridine synthase RsuA/RluA-like" evidence="4">
    <location>
        <begin position="37"/>
        <end position="184"/>
    </location>
</feature>
<dbReference type="InterPro" id="IPR020103">
    <property type="entry name" value="PsdUridine_synth_cat_dom_sf"/>
</dbReference>
<dbReference type="GO" id="GO:0009982">
    <property type="term" value="F:pseudouridine synthase activity"/>
    <property type="evidence" value="ECO:0007669"/>
    <property type="project" value="InterPro"/>
</dbReference>
<dbReference type="RefSeq" id="WP_182984814.1">
    <property type="nucleotide sequence ID" value="NZ_JABEQD010000001.1"/>
</dbReference>
<evidence type="ECO:0000256" key="2">
    <source>
        <dbReference type="ARBA" id="ARBA00023235"/>
    </source>
</evidence>
<comment type="similarity">
    <text evidence="1">Belongs to the pseudouridine synthase RluA family.</text>
</comment>
<dbReference type="Proteomes" id="UP000559860">
    <property type="component" value="Unassembled WGS sequence"/>
</dbReference>
<keyword evidence="6" id="KW-1185">Reference proteome</keyword>
<dbReference type="GO" id="GO:0140098">
    <property type="term" value="F:catalytic activity, acting on RNA"/>
    <property type="evidence" value="ECO:0007669"/>
    <property type="project" value="UniProtKB-ARBA"/>
</dbReference>
<dbReference type="InterPro" id="IPR050188">
    <property type="entry name" value="RluA_PseudoU_synthase"/>
</dbReference>
<dbReference type="Gene3D" id="3.30.2350.10">
    <property type="entry name" value="Pseudouridine synthase"/>
    <property type="match status" value="1"/>
</dbReference>
<dbReference type="GO" id="GO:0000455">
    <property type="term" value="P:enzyme-directed rRNA pseudouridine synthesis"/>
    <property type="evidence" value="ECO:0007669"/>
    <property type="project" value="TreeGrafter"/>
</dbReference>
<dbReference type="PANTHER" id="PTHR21600:SF44">
    <property type="entry name" value="RIBOSOMAL LARGE SUBUNIT PSEUDOURIDINE SYNTHASE D"/>
    <property type="match status" value="1"/>
</dbReference>
<evidence type="ECO:0000256" key="1">
    <source>
        <dbReference type="ARBA" id="ARBA00010876"/>
    </source>
</evidence>